<evidence type="ECO:0000259" key="5">
    <source>
        <dbReference type="PROSITE" id="PS51898"/>
    </source>
</evidence>
<keyword evidence="4" id="KW-0233">DNA recombination</keyword>
<dbReference type="InterPro" id="IPR038488">
    <property type="entry name" value="Integrase_DNA-bd_sf"/>
</dbReference>
<protein>
    <submittedName>
        <fullName evidence="6">Integrase family protein</fullName>
    </submittedName>
</protein>
<dbReference type="PROSITE" id="PS51898">
    <property type="entry name" value="TYR_RECOMBINASE"/>
    <property type="match status" value="1"/>
</dbReference>
<dbReference type="InterPro" id="IPR011010">
    <property type="entry name" value="DNA_brk_join_enz"/>
</dbReference>
<evidence type="ECO:0000313" key="6">
    <source>
        <dbReference type="EMBL" id="MBF6022808.1"/>
    </source>
</evidence>
<sequence length="433" mass="47523">MKALPLPDSANVIDYDDGDIRGFAIRSTPTGNRTFVLVYVAKLTGATRRLVLGEYGPAPRLSISAGRERAKAARALVDAGRDPWQEAKDKRAAAEAAKVKSKATLGALMAAYVDHLKLAGKASAKEVDATVDRNITKPHPKIADLPVDAITVETVMPVFRKLTRAGKWRAAEKLAAHLRAAFNAAKASRLDAGVVSFAEFDVRANPLLELRVTRPDEGANGDREVQEESGALSETELRHYWKAINKLTTPHGAMMRFHLLTGGQRMEQLSRLDVRDWDHDANAITLMDTKGRRRKARTHVVPLLPDAITALEDMRTDEPAGPHLFSVSAGARAAVPHTLAAAMRDVSELLLDKELVSMPITPGTIRRTVETRLAAAKVSKDVRAHLQSHGLGGVQDRHYDRHSYLDEKRDALQVLRDMLDKPNGKVVPLHRAR</sequence>
<dbReference type="InterPro" id="IPR010998">
    <property type="entry name" value="Integrase_recombinase_N"/>
</dbReference>
<keyword evidence="7" id="KW-1185">Reference proteome</keyword>
<dbReference type="PANTHER" id="PTHR30629">
    <property type="entry name" value="PROPHAGE INTEGRASE"/>
    <property type="match status" value="1"/>
</dbReference>
<keyword evidence="2" id="KW-0229">DNA integration</keyword>
<dbReference type="Gene3D" id="3.30.160.390">
    <property type="entry name" value="Integrase, DNA-binding domain"/>
    <property type="match status" value="1"/>
</dbReference>
<accession>A0ABS0B398</accession>
<name>A0ABS0B398_9GAMM</name>
<dbReference type="InterPro" id="IPR013762">
    <property type="entry name" value="Integrase-like_cat_sf"/>
</dbReference>
<feature type="domain" description="Tyr recombinase" evidence="5">
    <location>
        <begin position="227"/>
        <end position="413"/>
    </location>
</feature>
<dbReference type="InterPro" id="IPR050808">
    <property type="entry name" value="Phage_Integrase"/>
</dbReference>
<dbReference type="Gene3D" id="1.10.150.130">
    <property type="match status" value="1"/>
</dbReference>
<dbReference type="InterPro" id="IPR025166">
    <property type="entry name" value="Integrase_DNA_bind_dom"/>
</dbReference>
<evidence type="ECO:0000313" key="7">
    <source>
        <dbReference type="Proteomes" id="UP001429984"/>
    </source>
</evidence>
<organism evidence="6 7">
    <name type="scientific">Lysobacter niastensis</name>
    <dbReference type="NCBI Taxonomy" id="380629"/>
    <lineage>
        <taxon>Bacteria</taxon>
        <taxon>Pseudomonadati</taxon>
        <taxon>Pseudomonadota</taxon>
        <taxon>Gammaproteobacteria</taxon>
        <taxon>Lysobacterales</taxon>
        <taxon>Lysobacteraceae</taxon>
        <taxon>Lysobacter</taxon>
    </lineage>
</organism>
<reference evidence="6 7" key="1">
    <citation type="submission" date="2020-11" db="EMBL/GenBank/DDBJ databases">
        <title>Draft Genome Sequence and Secondary Metabolite Biosynthetic Potential of the Lysobacter niastensis Type strain DSM 18481.</title>
        <authorList>
            <person name="Turrini P."/>
            <person name="Artuso I."/>
            <person name="Tescari M."/>
            <person name="Lugli G.A."/>
            <person name="Frangipani E."/>
            <person name="Ventura M."/>
            <person name="Visca P."/>
        </authorList>
    </citation>
    <scope>NUCLEOTIDE SEQUENCE [LARGE SCALE GENOMIC DNA]</scope>
    <source>
        <strain evidence="6 7">DSM 18481</strain>
    </source>
</reference>
<gene>
    <name evidence="6" type="ORF">IU514_02085</name>
</gene>
<proteinExistence type="inferred from homology"/>
<dbReference type="SUPFAM" id="SSF56349">
    <property type="entry name" value="DNA breaking-rejoining enzymes"/>
    <property type="match status" value="1"/>
</dbReference>
<dbReference type="EMBL" id="JADLZT010000001">
    <property type="protein sequence ID" value="MBF6022808.1"/>
    <property type="molecule type" value="Genomic_DNA"/>
</dbReference>
<dbReference type="Gene3D" id="1.10.443.10">
    <property type="entry name" value="Intergrase catalytic core"/>
    <property type="match status" value="1"/>
</dbReference>
<comment type="caution">
    <text evidence="6">The sequence shown here is derived from an EMBL/GenBank/DDBJ whole genome shotgun (WGS) entry which is preliminary data.</text>
</comment>
<dbReference type="Proteomes" id="UP001429984">
    <property type="component" value="Unassembled WGS sequence"/>
</dbReference>
<evidence type="ECO:0000256" key="1">
    <source>
        <dbReference type="ARBA" id="ARBA00008857"/>
    </source>
</evidence>
<dbReference type="Pfam" id="PF13356">
    <property type="entry name" value="Arm-DNA-bind_3"/>
    <property type="match status" value="1"/>
</dbReference>
<dbReference type="InterPro" id="IPR002104">
    <property type="entry name" value="Integrase_catalytic"/>
</dbReference>
<evidence type="ECO:0000256" key="2">
    <source>
        <dbReference type="ARBA" id="ARBA00022908"/>
    </source>
</evidence>
<keyword evidence="3" id="KW-0238">DNA-binding</keyword>
<comment type="similarity">
    <text evidence="1">Belongs to the 'phage' integrase family.</text>
</comment>
<evidence type="ECO:0000256" key="4">
    <source>
        <dbReference type="ARBA" id="ARBA00023172"/>
    </source>
</evidence>
<evidence type="ECO:0000256" key="3">
    <source>
        <dbReference type="ARBA" id="ARBA00023125"/>
    </source>
</evidence>
<dbReference type="PANTHER" id="PTHR30629:SF2">
    <property type="entry name" value="PROPHAGE INTEGRASE INTS-RELATED"/>
    <property type="match status" value="1"/>
</dbReference>